<reference evidence="10 11" key="1">
    <citation type="journal article" date="2010" name="Stand. Genomic Sci.">
        <title>Complete genome sequence of Ilyobacter polytropus type strain (CuHbu1).</title>
        <authorList>
            <person name="Sikorski J."/>
            <person name="Chertkov O."/>
            <person name="Lapidus A."/>
            <person name="Nolan M."/>
            <person name="Lucas S."/>
            <person name="Del Rio T.G."/>
            <person name="Tice H."/>
            <person name="Cheng J.F."/>
            <person name="Tapia R."/>
            <person name="Han C."/>
            <person name="Goodwin L."/>
            <person name="Pitluck S."/>
            <person name="Liolios K."/>
            <person name="Ivanova N."/>
            <person name="Mavromatis K."/>
            <person name="Mikhailova N."/>
            <person name="Pati A."/>
            <person name="Chen A."/>
            <person name="Palaniappan K."/>
            <person name="Land M."/>
            <person name="Hauser L."/>
            <person name="Chang Y.J."/>
            <person name="Jeffries C.D."/>
            <person name="Brambilla E."/>
            <person name="Yasawong M."/>
            <person name="Rohde M."/>
            <person name="Pukall R."/>
            <person name="Spring S."/>
            <person name="Goker M."/>
            <person name="Woyke T."/>
            <person name="Bristow J."/>
            <person name="Eisen J.A."/>
            <person name="Markowitz V."/>
            <person name="Hugenholtz P."/>
            <person name="Kyrpides N.C."/>
            <person name="Klenk H.P."/>
        </authorList>
    </citation>
    <scope>NUCLEOTIDE SEQUENCE [LARGE SCALE GENOMIC DNA]</scope>
    <source>
        <strain evidence="11">ATCC 51220 / DSM 2926 / LMG 16218 / CuHBu1</strain>
    </source>
</reference>
<feature type="transmembrane region" description="Helical" evidence="8">
    <location>
        <begin position="233"/>
        <end position="253"/>
    </location>
</feature>
<dbReference type="KEGG" id="ipo:Ilyop_0867"/>
<evidence type="ECO:0000256" key="5">
    <source>
        <dbReference type="ARBA" id="ARBA00022984"/>
    </source>
</evidence>
<evidence type="ECO:0000256" key="4">
    <source>
        <dbReference type="ARBA" id="ARBA00022960"/>
    </source>
</evidence>
<dbReference type="InterPro" id="IPR051050">
    <property type="entry name" value="Lipid_II_flippase_MurJ/MviN"/>
</dbReference>
<dbReference type="PANTHER" id="PTHR47019:SF1">
    <property type="entry name" value="LIPID II FLIPPASE MURJ"/>
    <property type="match status" value="1"/>
</dbReference>
<feature type="transmembrane region" description="Helical" evidence="8">
    <location>
        <begin position="164"/>
        <end position="184"/>
    </location>
</feature>
<comment type="similarity">
    <text evidence="8 9">Belongs to the MurJ/MviN family.</text>
</comment>
<dbReference type="GO" id="GO:0015648">
    <property type="term" value="F:lipid-linked peptidoglycan transporter activity"/>
    <property type="evidence" value="ECO:0007669"/>
    <property type="project" value="UniProtKB-UniRule"/>
</dbReference>
<evidence type="ECO:0000256" key="1">
    <source>
        <dbReference type="ARBA" id="ARBA00004651"/>
    </source>
</evidence>
<accession>E3H7S1</accession>
<evidence type="ECO:0000313" key="10">
    <source>
        <dbReference type="EMBL" id="ADO82653.1"/>
    </source>
</evidence>
<organism evidence="10 11">
    <name type="scientific">Ilyobacter polytropus (strain ATCC 51220 / DSM 2926 / LMG 16218 / CuHBu1)</name>
    <dbReference type="NCBI Taxonomy" id="572544"/>
    <lineage>
        <taxon>Bacteria</taxon>
        <taxon>Fusobacteriati</taxon>
        <taxon>Fusobacteriota</taxon>
        <taxon>Fusobacteriia</taxon>
        <taxon>Fusobacteriales</taxon>
        <taxon>Fusobacteriaceae</taxon>
        <taxon>Ilyobacter</taxon>
    </lineage>
</organism>
<evidence type="ECO:0000256" key="2">
    <source>
        <dbReference type="ARBA" id="ARBA00022475"/>
    </source>
</evidence>
<dbReference type="HOGENOM" id="CLU_006797_5_3_0"/>
<dbReference type="Pfam" id="PF03023">
    <property type="entry name" value="MurJ"/>
    <property type="match status" value="1"/>
</dbReference>
<feature type="transmembrane region" description="Helical" evidence="8">
    <location>
        <begin position="138"/>
        <end position="157"/>
    </location>
</feature>
<evidence type="ECO:0000256" key="6">
    <source>
        <dbReference type="ARBA" id="ARBA00022989"/>
    </source>
</evidence>
<dbReference type="STRING" id="572544.Ilyop_0867"/>
<dbReference type="EMBL" id="CP002281">
    <property type="protein sequence ID" value="ADO82653.1"/>
    <property type="molecule type" value="Genomic_DNA"/>
</dbReference>
<keyword evidence="2 8" id="KW-1003">Cell membrane</keyword>
<dbReference type="eggNOG" id="COG0728">
    <property type="taxonomic scope" value="Bacteria"/>
</dbReference>
<comment type="function">
    <text evidence="8 9">Involved in peptidoglycan biosynthesis. Transports lipid-linked peptidoglycan precursors from the inner to the outer leaflet of the cytoplasmic membrane.</text>
</comment>
<dbReference type="GO" id="GO:0005886">
    <property type="term" value="C:plasma membrane"/>
    <property type="evidence" value="ECO:0007669"/>
    <property type="project" value="UniProtKB-SubCell"/>
</dbReference>
<feature type="transmembrane region" description="Helical" evidence="8">
    <location>
        <begin position="390"/>
        <end position="407"/>
    </location>
</feature>
<feature type="transmembrane region" description="Helical" evidence="8">
    <location>
        <begin position="358"/>
        <end position="378"/>
    </location>
</feature>
<dbReference type="GO" id="GO:0008360">
    <property type="term" value="P:regulation of cell shape"/>
    <property type="evidence" value="ECO:0007669"/>
    <property type="project" value="UniProtKB-UniRule"/>
</dbReference>
<evidence type="ECO:0000256" key="7">
    <source>
        <dbReference type="ARBA" id="ARBA00023136"/>
    </source>
</evidence>
<keyword evidence="3 8" id="KW-0812">Transmembrane</keyword>
<sequence>MITIKDDGDEMFRSGILVMLITMASRILGLVRTALIAYYFGATKFTDAYFSAFKISNLFRQLLGEGALGTVFIPIYNERVVKHGENSGKQLIFSILNLLFIGTSIITLCMIVFSNQIIDMIVMGYPLETKIIASRLLKIMSVYLVFIGMSGMICAVLNNFKQFAVPASTSLLFNIAIIISAVFWGKSVGIDALAIGVVVGGLLQLFIVLPSFFKIIKKYKFSIDLKDPSLKRVFYLILPMLLGIFAKQINSVVDQFFASYLKSGGVTALENATRLYNLPLGVFGISIATVIYPSMSKSIERKDFDDVKKSLGKGLNVLLFLIIPSMAVLTIYSKDVISLVFSYGKYSENAVMITSQSLFYYSVGLYFYTAIHLLSRAFYGMKNTKDPVKFSIFSIIINIIFNALLIQKLQHRGLALATSIASGVNFFLLIYYFRKKYIGVDLKKMGGFLLKILASTIIAIFSSYFIDIIFIKLLVFSIVYLVPWAIPLKRRGIDVF</sequence>
<keyword evidence="8 9" id="KW-0813">Transport</keyword>
<gene>
    <name evidence="8" type="primary">murJ</name>
    <name evidence="10" type="ordered locus">Ilyop_0867</name>
</gene>
<dbReference type="HAMAP" id="MF_02078">
    <property type="entry name" value="MurJ_MviN"/>
    <property type="match status" value="1"/>
</dbReference>
<feature type="transmembrane region" description="Helical" evidence="8">
    <location>
        <begin position="314"/>
        <end position="333"/>
    </location>
</feature>
<dbReference type="PANTHER" id="PTHR47019">
    <property type="entry name" value="LIPID II FLIPPASE MURJ"/>
    <property type="match status" value="1"/>
</dbReference>
<dbReference type="InterPro" id="IPR004268">
    <property type="entry name" value="MurJ"/>
</dbReference>
<feature type="transmembrane region" description="Helical" evidence="8">
    <location>
        <begin position="12"/>
        <end position="38"/>
    </location>
</feature>
<keyword evidence="11" id="KW-1185">Reference proteome</keyword>
<keyword evidence="7 8" id="KW-0472">Membrane</keyword>
<evidence type="ECO:0000256" key="3">
    <source>
        <dbReference type="ARBA" id="ARBA00022692"/>
    </source>
</evidence>
<dbReference type="PIRSF" id="PIRSF002869">
    <property type="entry name" value="MviN"/>
    <property type="match status" value="1"/>
</dbReference>
<keyword evidence="6 8" id="KW-1133">Transmembrane helix</keyword>
<keyword evidence="4 8" id="KW-0133">Cell shape</keyword>
<dbReference type="GO" id="GO:0034204">
    <property type="term" value="P:lipid translocation"/>
    <property type="evidence" value="ECO:0007669"/>
    <property type="project" value="TreeGrafter"/>
</dbReference>
<name>E3H7S1_ILYPC</name>
<dbReference type="CDD" id="cd13123">
    <property type="entry name" value="MATE_MurJ_like"/>
    <property type="match status" value="1"/>
</dbReference>
<comment type="subcellular location">
    <subcellularLocation>
        <location evidence="8">Cell inner membrane</location>
        <topology evidence="8">Multi-pass membrane protein</topology>
    </subcellularLocation>
    <subcellularLocation>
        <location evidence="1">Cell membrane</location>
        <topology evidence="1">Multi-pass membrane protein</topology>
    </subcellularLocation>
</comment>
<dbReference type="GO" id="GO:0009252">
    <property type="term" value="P:peptidoglycan biosynthetic process"/>
    <property type="evidence" value="ECO:0007669"/>
    <property type="project" value="UniProtKB-UniRule"/>
</dbReference>
<proteinExistence type="inferred from homology"/>
<feature type="transmembrane region" description="Helical" evidence="8">
    <location>
        <begin position="190"/>
        <end position="213"/>
    </location>
</feature>
<dbReference type="PRINTS" id="PR01806">
    <property type="entry name" value="VIRFACTRMVIN"/>
</dbReference>
<dbReference type="UniPathway" id="UPA00219"/>
<feature type="transmembrane region" description="Helical" evidence="8">
    <location>
        <begin position="445"/>
        <end position="462"/>
    </location>
</feature>
<dbReference type="NCBIfam" id="TIGR01695">
    <property type="entry name" value="murJ_mviN"/>
    <property type="match status" value="1"/>
</dbReference>
<keyword evidence="8" id="KW-0997">Cell inner membrane</keyword>
<evidence type="ECO:0000256" key="8">
    <source>
        <dbReference type="HAMAP-Rule" id="MF_02078"/>
    </source>
</evidence>
<protein>
    <recommendedName>
        <fullName evidence="8">Probable lipid II flippase MurJ</fullName>
    </recommendedName>
</protein>
<dbReference type="Proteomes" id="UP000006875">
    <property type="component" value="Chromosome"/>
</dbReference>
<keyword evidence="5 8" id="KW-0573">Peptidoglycan synthesis</keyword>
<feature type="transmembrane region" description="Helical" evidence="8">
    <location>
        <begin position="468"/>
        <end position="486"/>
    </location>
</feature>
<feature type="transmembrane region" description="Helical" evidence="8">
    <location>
        <begin position="273"/>
        <end position="293"/>
    </location>
</feature>
<feature type="transmembrane region" description="Helical" evidence="8">
    <location>
        <begin position="96"/>
        <end position="118"/>
    </location>
</feature>
<dbReference type="GO" id="GO:0071555">
    <property type="term" value="P:cell wall organization"/>
    <property type="evidence" value="ECO:0007669"/>
    <property type="project" value="UniProtKB-UniRule"/>
</dbReference>
<evidence type="ECO:0000313" key="11">
    <source>
        <dbReference type="Proteomes" id="UP000006875"/>
    </source>
</evidence>
<feature type="transmembrane region" description="Helical" evidence="8">
    <location>
        <begin position="413"/>
        <end position="433"/>
    </location>
</feature>
<comment type="pathway">
    <text evidence="8">Cell wall biogenesis; peptidoglycan biosynthesis.</text>
</comment>
<keyword evidence="8 9" id="KW-0961">Cell wall biogenesis/degradation</keyword>
<dbReference type="AlphaFoldDB" id="E3H7S1"/>
<evidence type="ECO:0000256" key="9">
    <source>
        <dbReference type="PIRNR" id="PIRNR002869"/>
    </source>
</evidence>